<evidence type="ECO:0000256" key="1">
    <source>
        <dbReference type="ARBA" id="ARBA00005437"/>
    </source>
</evidence>
<dbReference type="PROSITE" id="PS51186">
    <property type="entry name" value="GNAT"/>
    <property type="match status" value="1"/>
</dbReference>
<comment type="caution">
    <text evidence="4">The sequence shown here is derived from an EMBL/GenBank/DDBJ whole genome shotgun (WGS) entry which is preliminary data.</text>
</comment>
<dbReference type="InterPro" id="IPR025659">
    <property type="entry name" value="Tubby-like_C"/>
</dbReference>
<dbReference type="AlphaFoldDB" id="A0AAD5LZS5"/>
<dbReference type="InterPro" id="IPR007612">
    <property type="entry name" value="LOR"/>
</dbReference>
<protein>
    <recommendedName>
        <fullName evidence="3">N-acetyltransferase domain-containing protein</fullName>
    </recommendedName>
</protein>
<feature type="region of interest" description="Disordered" evidence="2">
    <location>
        <begin position="627"/>
        <end position="655"/>
    </location>
</feature>
<comment type="similarity">
    <text evidence="1">Belongs to the LOR family.</text>
</comment>
<dbReference type="Proteomes" id="UP001209570">
    <property type="component" value="Unassembled WGS sequence"/>
</dbReference>
<sequence>MTDFPSDWSFDAPSPSTPTRVVRVIALSPSASAAQSVDVQLQAHRLLAEFVERAGHPRSSWHRAIRPSFMPPEDLTTELYRTIVACLGPATAASPDETNSVVVGFTRVFEDSDHVVASSIVVRGDVGDALRAVVEKALFVASKQLSECFARVIIERRAAVDAAQSRREIDVWRGQGGASDALKQLLRDDGFALESTAHLRMTKTLGPSDRCLVDPAPRADGLVIRPLDLQRDDLVKIYAVHRHAFGATAPCFAAWKQHYLEQPRLAPELTSIAWDGDEPVGTVFLERIADGEGGDDKEVADAFATDRALTAREAPPPVDPRLTFAPDYAARRAVIETTATHAYVCGVATAAGYRSRGIAQALLLRSFQAAAVAGLSRVVLSTQRVNRSAVRAYERAGMAVTEAMDDGHVALKILPSEPITMGGSQSAEEFLNTPLVPQKHFVGTMHPRYVKQREVSLLLEDEFWSKHREQAIEIRDLNADQVVFRLPPSVEEDPSKKMLLDAFNVPLIRMQSRQLGPRGAGYSVFPGGASSTSRFCDMRTEMTPFERPLSLSFVDRRSGAQVRVGVTGKWLNRCAVVWIESGQWAARYSIARIYRKPEMPEHQYLLDIAPGVDIALMVLIAAAMDEQTKKHQVGSDKKKLTKKDKKDKKKSGAAA</sequence>
<dbReference type="SUPFAM" id="SSF55729">
    <property type="entry name" value="Acyl-CoA N-acyltransferases (Nat)"/>
    <property type="match status" value="1"/>
</dbReference>
<feature type="domain" description="N-acetyltransferase" evidence="3">
    <location>
        <begin position="222"/>
        <end position="420"/>
    </location>
</feature>
<dbReference type="Pfam" id="PF04525">
    <property type="entry name" value="LOR"/>
    <property type="match status" value="1"/>
</dbReference>
<dbReference type="CDD" id="cd04301">
    <property type="entry name" value="NAT_SF"/>
    <property type="match status" value="1"/>
</dbReference>
<dbReference type="Gene3D" id="2.40.160.200">
    <property type="entry name" value="LURP1-related"/>
    <property type="match status" value="1"/>
</dbReference>
<evidence type="ECO:0000259" key="3">
    <source>
        <dbReference type="PROSITE" id="PS51186"/>
    </source>
</evidence>
<evidence type="ECO:0000313" key="4">
    <source>
        <dbReference type="EMBL" id="KAJ0397302.1"/>
    </source>
</evidence>
<dbReference type="InterPro" id="IPR016181">
    <property type="entry name" value="Acyl_CoA_acyltransferase"/>
</dbReference>
<feature type="compositionally biased region" description="Basic and acidic residues" evidence="2">
    <location>
        <begin position="627"/>
        <end position="638"/>
    </location>
</feature>
<gene>
    <name evidence="4" type="ORF">P43SY_004021</name>
</gene>
<name>A0AAD5LZS5_PYTIN</name>
<feature type="compositionally biased region" description="Basic residues" evidence="2">
    <location>
        <begin position="639"/>
        <end position="655"/>
    </location>
</feature>
<organism evidence="4 5">
    <name type="scientific">Pythium insidiosum</name>
    <name type="common">Pythiosis disease agent</name>
    <dbReference type="NCBI Taxonomy" id="114742"/>
    <lineage>
        <taxon>Eukaryota</taxon>
        <taxon>Sar</taxon>
        <taxon>Stramenopiles</taxon>
        <taxon>Oomycota</taxon>
        <taxon>Peronosporomycetes</taxon>
        <taxon>Pythiales</taxon>
        <taxon>Pythiaceae</taxon>
        <taxon>Pythium</taxon>
    </lineage>
</organism>
<dbReference type="InterPro" id="IPR038595">
    <property type="entry name" value="LOR_sf"/>
</dbReference>
<keyword evidence="5" id="KW-1185">Reference proteome</keyword>
<proteinExistence type="inferred from homology"/>
<accession>A0AAD5LZS5</accession>
<reference evidence="4" key="1">
    <citation type="submission" date="2021-12" db="EMBL/GenBank/DDBJ databases">
        <title>Prjna785345.</title>
        <authorList>
            <person name="Rujirawat T."/>
            <person name="Krajaejun T."/>
        </authorList>
    </citation>
    <scope>NUCLEOTIDE SEQUENCE</scope>
    <source>
        <strain evidence="4">Pi057C3</strain>
    </source>
</reference>
<dbReference type="EMBL" id="JAKCXM010000258">
    <property type="protein sequence ID" value="KAJ0397302.1"/>
    <property type="molecule type" value="Genomic_DNA"/>
</dbReference>
<dbReference type="SUPFAM" id="SSF54518">
    <property type="entry name" value="Tubby C-terminal domain-like"/>
    <property type="match status" value="1"/>
</dbReference>
<dbReference type="InterPro" id="IPR000182">
    <property type="entry name" value="GNAT_dom"/>
</dbReference>
<dbReference type="GO" id="GO:0016747">
    <property type="term" value="F:acyltransferase activity, transferring groups other than amino-acyl groups"/>
    <property type="evidence" value="ECO:0007669"/>
    <property type="project" value="InterPro"/>
</dbReference>
<evidence type="ECO:0000313" key="5">
    <source>
        <dbReference type="Proteomes" id="UP001209570"/>
    </source>
</evidence>
<dbReference type="Pfam" id="PF00583">
    <property type="entry name" value="Acetyltransf_1"/>
    <property type="match status" value="1"/>
</dbReference>
<dbReference type="Gene3D" id="3.40.630.30">
    <property type="match status" value="1"/>
</dbReference>
<evidence type="ECO:0000256" key="2">
    <source>
        <dbReference type="SAM" id="MobiDB-lite"/>
    </source>
</evidence>